<evidence type="ECO:0000256" key="1">
    <source>
        <dbReference type="SAM" id="MobiDB-lite"/>
    </source>
</evidence>
<dbReference type="Proteomes" id="UP000289738">
    <property type="component" value="Chromosome B09"/>
</dbReference>
<protein>
    <submittedName>
        <fullName evidence="2">Uncharacterized protein</fullName>
    </submittedName>
</protein>
<dbReference type="AlphaFoldDB" id="A0A444XUC5"/>
<evidence type="ECO:0000313" key="3">
    <source>
        <dbReference type="Proteomes" id="UP000289738"/>
    </source>
</evidence>
<comment type="caution">
    <text evidence="2">The sequence shown here is derived from an EMBL/GenBank/DDBJ whole genome shotgun (WGS) entry which is preliminary data.</text>
</comment>
<organism evidence="2 3">
    <name type="scientific">Arachis hypogaea</name>
    <name type="common">Peanut</name>
    <dbReference type="NCBI Taxonomy" id="3818"/>
    <lineage>
        <taxon>Eukaryota</taxon>
        <taxon>Viridiplantae</taxon>
        <taxon>Streptophyta</taxon>
        <taxon>Embryophyta</taxon>
        <taxon>Tracheophyta</taxon>
        <taxon>Spermatophyta</taxon>
        <taxon>Magnoliopsida</taxon>
        <taxon>eudicotyledons</taxon>
        <taxon>Gunneridae</taxon>
        <taxon>Pentapetalae</taxon>
        <taxon>rosids</taxon>
        <taxon>fabids</taxon>
        <taxon>Fabales</taxon>
        <taxon>Fabaceae</taxon>
        <taxon>Papilionoideae</taxon>
        <taxon>50 kb inversion clade</taxon>
        <taxon>dalbergioids sensu lato</taxon>
        <taxon>Dalbergieae</taxon>
        <taxon>Pterocarpus clade</taxon>
        <taxon>Arachis</taxon>
    </lineage>
</organism>
<name>A0A444XUC5_ARAHY</name>
<sequence>MATNHKSCCPSTPPLDFHSENSDAQMAHKPQPQILNHQAIPPPTSLLPSEKTDKQISFSDPTNMYMVEEKRFIQIEDRY</sequence>
<reference evidence="2 3" key="1">
    <citation type="submission" date="2019-01" db="EMBL/GenBank/DDBJ databases">
        <title>Sequencing of cultivated peanut Arachis hypogaea provides insights into genome evolution and oil improvement.</title>
        <authorList>
            <person name="Chen X."/>
        </authorList>
    </citation>
    <scope>NUCLEOTIDE SEQUENCE [LARGE SCALE GENOMIC DNA]</scope>
    <source>
        <strain evidence="3">cv. Fuhuasheng</strain>
        <tissue evidence="2">Leaves</tissue>
    </source>
</reference>
<feature type="region of interest" description="Disordered" evidence="1">
    <location>
        <begin position="1"/>
        <end position="51"/>
    </location>
</feature>
<keyword evidence="3" id="KW-1185">Reference proteome</keyword>
<proteinExistence type="predicted"/>
<gene>
    <name evidence="2" type="ORF">Ahy_B09g099606</name>
</gene>
<dbReference type="EMBL" id="SDMP01000019">
    <property type="protein sequence ID" value="RYQ93333.1"/>
    <property type="molecule type" value="Genomic_DNA"/>
</dbReference>
<evidence type="ECO:0000313" key="2">
    <source>
        <dbReference type="EMBL" id="RYQ93333.1"/>
    </source>
</evidence>
<feature type="compositionally biased region" description="Polar residues" evidence="1">
    <location>
        <begin position="1"/>
        <end position="10"/>
    </location>
</feature>
<accession>A0A444XUC5</accession>